<dbReference type="Pfam" id="PF05686">
    <property type="entry name" value="Glyco_transf_90"/>
    <property type="match status" value="1"/>
</dbReference>
<reference evidence="2 3" key="1">
    <citation type="submission" date="2015-01" db="EMBL/GenBank/DDBJ databases">
        <title>The Genome Sequence of Exophiala xenobiotica CBS118157.</title>
        <authorList>
            <consortium name="The Broad Institute Genomics Platform"/>
            <person name="Cuomo C."/>
            <person name="de Hoog S."/>
            <person name="Gorbushina A."/>
            <person name="Stielow B."/>
            <person name="Teixiera M."/>
            <person name="Abouelleil A."/>
            <person name="Chapman S.B."/>
            <person name="Priest M."/>
            <person name="Young S.K."/>
            <person name="Wortman J."/>
            <person name="Nusbaum C."/>
            <person name="Birren B."/>
        </authorList>
    </citation>
    <scope>NUCLEOTIDE SEQUENCE [LARGE SCALE GENOMIC DNA]</scope>
    <source>
        <strain evidence="2 3">CBS 118157</strain>
    </source>
</reference>
<evidence type="ECO:0000313" key="2">
    <source>
        <dbReference type="EMBL" id="KIW58230.1"/>
    </source>
</evidence>
<dbReference type="InterPro" id="IPR006598">
    <property type="entry name" value="CAP10"/>
</dbReference>
<feature type="domain" description="Glycosyl transferase CAP10" evidence="1">
    <location>
        <begin position="6"/>
        <end position="298"/>
    </location>
</feature>
<keyword evidence="3" id="KW-1185">Reference proteome</keyword>
<organism evidence="2 3">
    <name type="scientific">Exophiala xenobiotica</name>
    <dbReference type="NCBI Taxonomy" id="348802"/>
    <lineage>
        <taxon>Eukaryota</taxon>
        <taxon>Fungi</taxon>
        <taxon>Dikarya</taxon>
        <taxon>Ascomycota</taxon>
        <taxon>Pezizomycotina</taxon>
        <taxon>Eurotiomycetes</taxon>
        <taxon>Chaetothyriomycetidae</taxon>
        <taxon>Chaetothyriales</taxon>
        <taxon>Herpotrichiellaceae</taxon>
        <taxon>Exophiala</taxon>
    </lineage>
</organism>
<dbReference type="Proteomes" id="UP000054342">
    <property type="component" value="Unassembled WGS sequence"/>
</dbReference>
<dbReference type="PANTHER" id="PTHR12203">
    <property type="entry name" value="KDEL LYS-ASP-GLU-LEU CONTAINING - RELATED"/>
    <property type="match status" value="1"/>
</dbReference>
<dbReference type="PANTHER" id="PTHR12203:SF22">
    <property type="entry name" value="CAPSULE ASSOCIATED PROTEIN"/>
    <property type="match status" value="1"/>
</dbReference>
<evidence type="ECO:0000313" key="3">
    <source>
        <dbReference type="Proteomes" id="UP000054342"/>
    </source>
</evidence>
<dbReference type="EMBL" id="KN847318">
    <property type="protein sequence ID" value="KIW58230.1"/>
    <property type="molecule type" value="Genomic_DNA"/>
</dbReference>
<dbReference type="InterPro" id="IPR051091">
    <property type="entry name" value="O-Glucosyltr/Glycosyltrsf_90"/>
</dbReference>
<gene>
    <name evidence="2" type="ORF">PV05_02770</name>
</gene>
<sequence>MHLRNLHGTFVEPISQSTTTKLVPMFSGSKLLSNNDILLPAVIYWDKDERFKINRPQLPWTKRRNEVLWRAPSPPVDAQRVEVEMSLDDRHGVTTDAYALKGEEQSRTWTTHANAECRLPHNFPLPNQVLYPLHSFALSVLLDWIRSWSNAAFVRLVCFPETKEYGCNYTGAWYRQGVQTPLHRMFNAKCLSDVDGNSFSGRYRAFLQSNSLPIKATVYNEWHDDRLVPWKHFVPMDNTFIDLWAILEYFISHEDVAERIVVEGRSWAERVLREEDMLAYVYRLMLEYARVSSDLREETGWIEDGLRAT</sequence>
<dbReference type="AlphaFoldDB" id="A0A0D2EU11"/>
<accession>A0A0D2EU11</accession>
<protein>
    <recommendedName>
        <fullName evidence="1">Glycosyl transferase CAP10 domain-containing protein</fullName>
    </recommendedName>
</protein>
<dbReference type="HOGENOM" id="CLU_005027_0_0_1"/>
<dbReference type="SMART" id="SM00672">
    <property type="entry name" value="CAP10"/>
    <property type="match status" value="1"/>
</dbReference>
<dbReference type="RefSeq" id="XP_013318814.1">
    <property type="nucleotide sequence ID" value="XM_013463360.1"/>
</dbReference>
<proteinExistence type="predicted"/>
<dbReference type="OrthoDB" id="541052at2759"/>
<name>A0A0D2EU11_9EURO</name>
<dbReference type="GeneID" id="25324678"/>
<evidence type="ECO:0000259" key="1">
    <source>
        <dbReference type="SMART" id="SM00672"/>
    </source>
</evidence>